<keyword evidence="2" id="KW-0413">Isomerase</keyword>
<evidence type="ECO:0000313" key="4">
    <source>
        <dbReference type="EMBL" id="MBL0406016.1"/>
    </source>
</evidence>
<dbReference type="EMBL" id="JAEQMY010000032">
    <property type="protein sequence ID" value="MBL0406016.1"/>
    <property type="molecule type" value="Genomic_DNA"/>
</dbReference>
<dbReference type="InterPro" id="IPR004370">
    <property type="entry name" value="4-OT-like_dom"/>
</dbReference>
<sequence>MPIVSIVLLEGRNQAQKDAMYAEVTQALCRTLGCPPEQVRIMVQDHALGNFAVAGTSVATAREQAARKKEEAS</sequence>
<proteinExistence type="inferred from homology"/>
<evidence type="ECO:0000256" key="1">
    <source>
        <dbReference type="ARBA" id="ARBA00006723"/>
    </source>
</evidence>
<accession>A0A936ZAF5</accession>
<organism evidence="4 5">
    <name type="scientific">Microvirga aerilata</name>
    <dbReference type="NCBI Taxonomy" id="670292"/>
    <lineage>
        <taxon>Bacteria</taxon>
        <taxon>Pseudomonadati</taxon>
        <taxon>Pseudomonadota</taxon>
        <taxon>Alphaproteobacteria</taxon>
        <taxon>Hyphomicrobiales</taxon>
        <taxon>Methylobacteriaceae</taxon>
        <taxon>Microvirga</taxon>
    </lineage>
</organism>
<dbReference type="AlphaFoldDB" id="A0A936ZAF5"/>
<gene>
    <name evidence="4" type="ORF">JKG68_18810</name>
</gene>
<dbReference type="Gene3D" id="3.30.429.10">
    <property type="entry name" value="Macrophage Migration Inhibitory Factor"/>
    <property type="match status" value="1"/>
</dbReference>
<dbReference type="GO" id="GO:0016853">
    <property type="term" value="F:isomerase activity"/>
    <property type="evidence" value="ECO:0007669"/>
    <property type="project" value="UniProtKB-KW"/>
</dbReference>
<dbReference type="Pfam" id="PF01361">
    <property type="entry name" value="Tautomerase"/>
    <property type="match status" value="1"/>
</dbReference>
<name>A0A936ZAF5_9HYPH</name>
<dbReference type="SUPFAM" id="SSF55331">
    <property type="entry name" value="Tautomerase/MIF"/>
    <property type="match status" value="1"/>
</dbReference>
<feature type="domain" description="4-oxalocrotonate tautomerase-like" evidence="3">
    <location>
        <begin position="2"/>
        <end position="60"/>
    </location>
</feature>
<evidence type="ECO:0000259" key="3">
    <source>
        <dbReference type="Pfam" id="PF01361"/>
    </source>
</evidence>
<reference evidence="4" key="1">
    <citation type="submission" date="2021-01" db="EMBL/GenBank/DDBJ databases">
        <title>Microvirga sp.</title>
        <authorList>
            <person name="Kim M.K."/>
        </authorList>
    </citation>
    <scope>NUCLEOTIDE SEQUENCE</scope>
    <source>
        <strain evidence="4">5420S-16</strain>
    </source>
</reference>
<dbReference type="Proteomes" id="UP000605848">
    <property type="component" value="Unassembled WGS sequence"/>
</dbReference>
<dbReference type="PANTHER" id="PTHR35530:SF1">
    <property type="entry name" value="2-HYDROXYMUCONATE TAUTOMERASE"/>
    <property type="match status" value="1"/>
</dbReference>
<comment type="similarity">
    <text evidence="1">Belongs to the 4-oxalocrotonate tautomerase family.</text>
</comment>
<evidence type="ECO:0000313" key="5">
    <source>
        <dbReference type="Proteomes" id="UP000605848"/>
    </source>
</evidence>
<evidence type="ECO:0000256" key="2">
    <source>
        <dbReference type="ARBA" id="ARBA00023235"/>
    </source>
</evidence>
<keyword evidence="5" id="KW-1185">Reference proteome</keyword>
<dbReference type="PANTHER" id="PTHR35530">
    <property type="entry name" value="TAUTOMERASE-RELATED"/>
    <property type="match status" value="1"/>
</dbReference>
<comment type="caution">
    <text evidence="4">The sequence shown here is derived from an EMBL/GenBank/DDBJ whole genome shotgun (WGS) entry which is preliminary data.</text>
</comment>
<dbReference type="InterPro" id="IPR014347">
    <property type="entry name" value="Tautomerase/MIF_sf"/>
</dbReference>
<protein>
    <submittedName>
        <fullName evidence="4">Tautomerase family protein</fullName>
    </submittedName>
</protein>